<proteinExistence type="predicted"/>
<accession>A0A0J7K0A0</accession>
<sequence>VKSDILINKLSKREGKKIKFAVGLIVSHYGYPFLEDLESTKEMCSEGVIIAWYYNDQHADKIGFGVGDWNKLMFRHLVTPDGDPLYYPDFYCCIPNNRFNVPHYMILAENNGVCLVPEDDISICSPKLIDNVEIGRFFFKFEGTHHYVPNERLRKAYPNDTAVIP</sequence>
<comment type="caution">
    <text evidence="1">The sequence shown here is derived from an EMBL/GenBank/DDBJ whole genome shotgun (WGS) entry which is preliminary data.</text>
</comment>
<name>A0A0J7K0A0_LASNI</name>
<evidence type="ECO:0000313" key="1">
    <source>
        <dbReference type="EMBL" id="KMQ83747.1"/>
    </source>
</evidence>
<evidence type="ECO:0000313" key="2">
    <source>
        <dbReference type="Proteomes" id="UP000036403"/>
    </source>
</evidence>
<reference evidence="1 2" key="1">
    <citation type="submission" date="2015-04" db="EMBL/GenBank/DDBJ databases">
        <title>Lasius niger genome sequencing.</title>
        <authorList>
            <person name="Konorov E.A."/>
            <person name="Nikitin M.A."/>
            <person name="Kirill M.V."/>
            <person name="Chang P."/>
        </authorList>
    </citation>
    <scope>NUCLEOTIDE SEQUENCE [LARGE SCALE GENOMIC DNA]</scope>
    <source>
        <tissue evidence="1">Whole</tissue>
    </source>
</reference>
<dbReference type="Proteomes" id="UP000036403">
    <property type="component" value="Unassembled WGS sequence"/>
</dbReference>
<dbReference type="AlphaFoldDB" id="A0A0J7K0A0"/>
<dbReference type="OrthoDB" id="7553333at2759"/>
<gene>
    <name evidence="1" type="ORF">RF55_19211</name>
</gene>
<protein>
    <submittedName>
        <fullName evidence="1">F-box only protein 21</fullName>
    </submittedName>
</protein>
<dbReference type="PaxDb" id="67767-A0A0J7K0A0"/>
<feature type="non-terminal residue" evidence="1">
    <location>
        <position position="1"/>
    </location>
</feature>
<keyword evidence="2" id="KW-1185">Reference proteome</keyword>
<organism evidence="1 2">
    <name type="scientific">Lasius niger</name>
    <name type="common">Black garden ant</name>
    <dbReference type="NCBI Taxonomy" id="67767"/>
    <lineage>
        <taxon>Eukaryota</taxon>
        <taxon>Metazoa</taxon>
        <taxon>Ecdysozoa</taxon>
        <taxon>Arthropoda</taxon>
        <taxon>Hexapoda</taxon>
        <taxon>Insecta</taxon>
        <taxon>Pterygota</taxon>
        <taxon>Neoptera</taxon>
        <taxon>Endopterygota</taxon>
        <taxon>Hymenoptera</taxon>
        <taxon>Apocrita</taxon>
        <taxon>Aculeata</taxon>
        <taxon>Formicoidea</taxon>
        <taxon>Formicidae</taxon>
        <taxon>Formicinae</taxon>
        <taxon>Lasius</taxon>
        <taxon>Lasius</taxon>
    </lineage>
</organism>
<dbReference type="EMBL" id="LBMM01018597">
    <property type="protein sequence ID" value="KMQ83747.1"/>
    <property type="molecule type" value="Genomic_DNA"/>
</dbReference>